<evidence type="ECO:0008006" key="14">
    <source>
        <dbReference type="Google" id="ProtNLM"/>
    </source>
</evidence>
<name>A0A409WKG6_PSICY</name>
<keyword evidence="8 10" id="KW-0503">Monooxygenase</keyword>
<comment type="cofactor">
    <cofactor evidence="1 9">
        <name>heme</name>
        <dbReference type="ChEBI" id="CHEBI:30413"/>
    </cofactor>
</comment>
<keyword evidence="11" id="KW-0472">Membrane</keyword>
<evidence type="ECO:0000256" key="8">
    <source>
        <dbReference type="ARBA" id="ARBA00023033"/>
    </source>
</evidence>
<dbReference type="InterPro" id="IPR002401">
    <property type="entry name" value="Cyt_P450_E_grp-I"/>
</dbReference>
<dbReference type="GO" id="GO:0005506">
    <property type="term" value="F:iron ion binding"/>
    <property type="evidence" value="ECO:0007669"/>
    <property type="project" value="InterPro"/>
</dbReference>
<dbReference type="PANTHER" id="PTHR46300">
    <property type="entry name" value="P450, PUTATIVE (EUROFUNG)-RELATED-RELATED"/>
    <property type="match status" value="1"/>
</dbReference>
<dbReference type="InterPro" id="IPR050364">
    <property type="entry name" value="Cytochrome_P450_fung"/>
</dbReference>
<dbReference type="SUPFAM" id="SSF48264">
    <property type="entry name" value="Cytochrome P450"/>
    <property type="match status" value="1"/>
</dbReference>
<feature type="transmembrane region" description="Helical" evidence="11">
    <location>
        <begin position="12"/>
        <end position="31"/>
    </location>
</feature>
<dbReference type="InterPro" id="IPR017972">
    <property type="entry name" value="Cyt_P450_CS"/>
</dbReference>
<dbReference type="GO" id="GO:0020037">
    <property type="term" value="F:heme binding"/>
    <property type="evidence" value="ECO:0007669"/>
    <property type="project" value="InterPro"/>
</dbReference>
<dbReference type="Gene3D" id="1.10.630.10">
    <property type="entry name" value="Cytochrome P450"/>
    <property type="match status" value="1"/>
</dbReference>
<evidence type="ECO:0000313" key="13">
    <source>
        <dbReference type="Proteomes" id="UP000283269"/>
    </source>
</evidence>
<dbReference type="PROSITE" id="PS00086">
    <property type="entry name" value="CYTOCHROME_P450"/>
    <property type="match status" value="1"/>
</dbReference>
<dbReference type="Proteomes" id="UP000283269">
    <property type="component" value="Unassembled WGS sequence"/>
</dbReference>
<keyword evidence="13" id="KW-1185">Reference proteome</keyword>
<organism evidence="12 13">
    <name type="scientific">Psilocybe cyanescens</name>
    <dbReference type="NCBI Taxonomy" id="93625"/>
    <lineage>
        <taxon>Eukaryota</taxon>
        <taxon>Fungi</taxon>
        <taxon>Dikarya</taxon>
        <taxon>Basidiomycota</taxon>
        <taxon>Agaricomycotina</taxon>
        <taxon>Agaricomycetes</taxon>
        <taxon>Agaricomycetidae</taxon>
        <taxon>Agaricales</taxon>
        <taxon>Agaricineae</taxon>
        <taxon>Strophariaceae</taxon>
        <taxon>Psilocybe</taxon>
    </lineage>
</organism>
<evidence type="ECO:0000256" key="1">
    <source>
        <dbReference type="ARBA" id="ARBA00001971"/>
    </source>
</evidence>
<keyword evidence="4 9" id="KW-0349">Heme</keyword>
<keyword evidence="11" id="KW-0812">Transmembrane</keyword>
<comment type="similarity">
    <text evidence="3 10">Belongs to the cytochrome P450 family.</text>
</comment>
<evidence type="ECO:0000256" key="11">
    <source>
        <dbReference type="SAM" id="Phobius"/>
    </source>
</evidence>
<comment type="caution">
    <text evidence="12">The sequence shown here is derived from an EMBL/GenBank/DDBJ whole genome shotgun (WGS) entry which is preliminary data.</text>
</comment>
<dbReference type="InterPro" id="IPR001128">
    <property type="entry name" value="Cyt_P450"/>
</dbReference>
<evidence type="ECO:0000256" key="2">
    <source>
        <dbReference type="ARBA" id="ARBA00005179"/>
    </source>
</evidence>
<dbReference type="GO" id="GO:0004497">
    <property type="term" value="F:monooxygenase activity"/>
    <property type="evidence" value="ECO:0007669"/>
    <property type="project" value="UniProtKB-KW"/>
</dbReference>
<accession>A0A409WKG6</accession>
<evidence type="ECO:0000256" key="7">
    <source>
        <dbReference type="ARBA" id="ARBA00023004"/>
    </source>
</evidence>
<keyword evidence="7 9" id="KW-0408">Iron</keyword>
<proteinExistence type="inferred from homology"/>
<feature type="binding site" description="axial binding residue" evidence="9">
    <location>
        <position position="449"/>
    </location>
    <ligand>
        <name>heme</name>
        <dbReference type="ChEBI" id="CHEBI:30413"/>
    </ligand>
    <ligandPart>
        <name>Fe</name>
        <dbReference type="ChEBI" id="CHEBI:18248"/>
    </ligandPart>
</feature>
<dbReference type="PRINTS" id="PR00385">
    <property type="entry name" value="P450"/>
</dbReference>
<protein>
    <recommendedName>
        <fullName evidence="14">Cytochrome P450</fullName>
    </recommendedName>
</protein>
<keyword evidence="6 10" id="KW-0560">Oxidoreductase</keyword>
<dbReference type="AlphaFoldDB" id="A0A409WKG6"/>
<dbReference type="STRING" id="93625.A0A409WKG6"/>
<dbReference type="InterPro" id="IPR036396">
    <property type="entry name" value="Cyt_P450_sf"/>
</dbReference>
<dbReference type="CDD" id="cd11065">
    <property type="entry name" value="CYP64-like"/>
    <property type="match status" value="1"/>
</dbReference>
<dbReference type="OrthoDB" id="2789670at2759"/>
<keyword evidence="5 9" id="KW-0479">Metal-binding</keyword>
<evidence type="ECO:0000256" key="4">
    <source>
        <dbReference type="ARBA" id="ARBA00022617"/>
    </source>
</evidence>
<evidence type="ECO:0000256" key="9">
    <source>
        <dbReference type="PIRSR" id="PIRSR602401-1"/>
    </source>
</evidence>
<gene>
    <name evidence="12" type="ORF">CVT25_002370</name>
</gene>
<dbReference type="PANTHER" id="PTHR46300:SF7">
    <property type="entry name" value="P450, PUTATIVE (EUROFUNG)-RELATED"/>
    <property type="match status" value="1"/>
</dbReference>
<dbReference type="PRINTS" id="PR00463">
    <property type="entry name" value="EP450I"/>
</dbReference>
<evidence type="ECO:0000256" key="3">
    <source>
        <dbReference type="ARBA" id="ARBA00010617"/>
    </source>
</evidence>
<evidence type="ECO:0000256" key="6">
    <source>
        <dbReference type="ARBA" id="ARBA00023002"/>
    </source>
</evidence>
<dbReference type="GO" id="GO:0016705">
    <property type="term" value="F:oxidoreductase activity, acting on paired donors, with incorporation or reduction of molecular oxygen"/>
    <property type="evidence" value="ECO:0007669"/>
    <property type="project" value="InterPro"/>
</dbReference>
<dbReference type="Pfam" id="PF00067">
    <property type="entry name" value="p450"/>
    <property type="match status" value="1"/>
</dbReference>
<evidence type="ECO:0000256" key="5">
    <source>
        <dbReference type="ARBA" id="ARBA00022723"/>
    </source>
</evidence>
<evidence type="ECO:0000256" key="10">
    <source>
        <dbReference type="RuleBase" id="RU000461"/>
    </source>
</evidence>
<evidence type="ECO:0000313" key="12">
    <source>
        <dbReference type="EMBL" id="PPQ78910.1"/>
    </source>
</evidence>
<sequence length="516" mass="58233">MVEITTGKILSQTGFIFLAFMLYYICSWTASQFKLLGKGIRLPPGPKQSLITGNLYQLPKSEHWLTFTSWAKSYGPITYFRVFHSKTIMLNSLKAAVDLLDSRSSIYSDRPIMWMTGELAGQKSMVFMTRFSNPCFKSLRRLLQDGLNARASKSYRPIQRQETQVLLQGLINNPEAFATHVRRNAVAVILKVAYGYQIESNDDELVGAVDLGLKMNAGLNAPGKYWVEFFPFCNAVRFVPDWVPGAGFKRLARETGKRWAQVNQVPFEWARRQIATGDFVESFTSRHLLLEEGKIPEHQPLDDVKWAAASLYVGGADTTVSALTTFFLAMMLYPEVQVLAQADIDRVAPNRLPTLNDFDSLPYIRAIIKELLRWAPVVPLGLFHRVMEDDIYGDYFIPKGTKIIANVWAIAHDEEMYPDPSRFDPSRHLGDSPQPDPLEFAFGFGRRICPGAHFAEMSLFLNISNILAIFDISKPLDSSGLPVEPAIAWTTGVIRHLKPFNCQIKPRSQEHVAFLG</sequence>
<keyword evidence="11" id="KW-1133">Transmembrane helix</keyword>
<dbReference type="EMBL" id="NHYD01003400">
    <property type="protein sequence ID" value="PPQ78910.1"/>
    <property type="molecule type" value="Genomic_DNA"/>
</dbReference>
<reference evidence="12 13" key="1">
    <citation type="journal article" date="2018" name="Evol. Lett.">
        <title>Horizontal gene cluster transfer increased hallucinogenic mushroom diversity.</title>
        <authorList>
            <person name="Reynolds H.T."/>
            <person name="Vijayakumar V."/>
            <person name="Gluck-Thaler E."/>
            <person name="Korotkin H.B."/>
            <person name="Matheny P.B."/>
            <person name="Slot J.C."/>
        </authorList>
    </citation>
    <scope>NUCLEOTIDE SEQUENCE [LARGE SCALE GENOMIC DNA]</scope>
    <source>
        <strain evidence="12 13">2631</strain>
    </source>
</reference>
<dbReference type="InParanoid" id="A0A409WKG6"/>
<comment type="pathway">
    <text evidence="2">Secondary metabolite biosynthesis.</text>
</comment>